<organism evidence="1 2">
    <name type="scientific">Muribaculum caecicola</name>
    <dbReference type="NCBI Taxonomy" id="3038144"/>
    <lineage>
        <taxon>Bacteria</taxon>
        <taxon>Pseudomonadati</taxon>
        <taxon>Bacteroidota</taxon>
        <taxon>Bacteroidia</taxon>
        <taxon>Bacteroidales</taxon>
        <taxon>Muribaculaceae</taxon>
        <taxon>Muribaculum</taxon>
    </lineage>
</organism>
<evidence type="ECO:0000313" key="1">
    <source>
        <dbReference type="EMBL" id="THG45035.1"/>
    </source>
</evidence>
<evidence type="ECO:0000313" key="2">
    <source>
        <dbReference type="Proteomes" id="UP000305401"/>
    </source>
</evidence>
<keyword evidence="2" id="KW-1185">Reference proteome</keyword>
<accession>A0AC61S3F8</accession>
<comment type="caution">
    <text evidence="1">The sequence shown here is derived from an EMBL/GenBank/DDBJ whole genome shotgun (WGS) entry which is preliminary data.</text>
</comment>
<protein>
    <submittedName>
        <fullName evidence="1">Ricin-type beta-trefoil lectin domain protein</fullName>
    </submittedName>
</protein>
<sequence>MCIRNNKACNCLEHLIPINLIFMKTSMLKPLFAAVMGMVAPALSVIASETSDPVPVADRSLFFDIFAGGQAKPIEWGLDTAWPDEANMRRGVRFLGSDIIDVARVSFQPWAQITEKGVLPDVLRNNLAERMRLVGLIGHKVNIALNLDAGDPTLHDVYDNKPAEWAKLIDATAAAVQEMGYTVVSAAPFNEPDYQWNGLSQFIFSLINSTLKNADNYPRFQSIRLSGGNTLNCDEALPWYNALKSNLDEGNTHQLAGSFDNYANFFQTVRADGKHATADELHNVMEAMVGVEYGMQTGIWWGHADLVRGEFCKASGGERLAYAENRKAWSSAAVYRAPSGKIQGFVGSSERQAESCTYRFVSRTADVYFDGYGPTREFVTDIPGDYDTYQGPNQTSAEAVFHITSGADIQPVVNGNYTIMNGAWLKVLGFSNGSSDDLARLFVNTPSKTGWQQWKVVPVPHTIGGDYSGYLITNIASEKMMDVYNWSLEAGGEIIQWPYGGGHNQQWYLEYDSDNWFRIRSRYSGLYLTAGTDGQVRQQEFIADKIQLWRFLPTDAECETDKPAVPSGLAAQPLQGAVSLTWTAPADADVAGYAVLRAERGKEDFNTIARNIKECRFIDNTVRAGVVYDYKVFASDWSLNRSDASSAVSSSSANGNGIKASFGFDANLDDATENEFVLCPFATPVFLEGGNGTKALGFDGAQWLQLPYTLCQMPEMTVMARVRNDGGEGVQHIFDFGMADDASLYLTPAENGNMRLVMKHGDDVAMVDAPAAIQGKWMHVAAVVGKGIMTLYVDGKNIGSAGADINADNFMLSYIGRGQNLDGSLFKGAMSDFRIYNYPLSDEQIAQAAAGQSSGIDNIELPVADAVSVEYYSLGGVRLSAPVKGALNIVKTCFADGTVRVDKTYIK</sequence>
<reference evidence="1" key="1">
    <citation type="submission" date="2019-04" db="EMBL/GenBank/DDBJ databases">
        <title>Microbes associate with the intestines of laboratory mice.</title>
        <authorList>
            <person name="Navarre W."/>
            <person name="Wong E."/>
            <person name="Huang K.C."/>
            <person name="Tropini C."/>
            <person name="Ng K."/>
            <person name="Yu B."/>
        </authorList>
    </citation>
    <scope>NUCLEOTIDE SEQUENCE</scope>
    <source>
        <strain evidence="1">NM86_A22</strain>
    </source>
</reference>
<gene>
    <name evidence="1" type="ORF">E5990_09395</name>
</gene>
<proteinExistence type="predicted"/>
<name>A0AC61S3F8_9BACT</name>
<dbReference type="Proteomes" id="UP000305401">
    <property type="component" value="Unassembled WGS sequence"/>
</dbReference>
<dbReference type="EMBL" id="SSTG01000146">
    <property type="protein sequence ID" value="THG45035.1"/>
    <property type="molecule type" value="Genomic_DNA"/>
</dbReference>